<evidence type="ECO:0000313" key="8">
    <source>
        <dbReference type="EMBL" id="NOU73834.1"/>
    </source>
</evidence>
<accession>A0ABX1Y1R7</accession>
<dbReference type="SUPFAM" id="SSF51445">
    <property type="entry name" value="(Trans)glycosidases"/>
    <property type="match status" value="1"/>
</dbReference>
<dbReference type="InterPro" id="IPR011051">
    <property type="entry name" value="RmlC_Cupin_sf"/>
</dbReference>
<evidence type="ECO:0000256" key="4">
    <source>
        <dbReference type="ARBA" id="ARBA00023125"/>
    </source>
</evidence>
<keyword evidence="4" id="KW-0238">DNA-binding</keyword>
<evidence type="ECO:0000256" key="6">
    <source>
        <dbReference type="ARBA" id="ARBA00023295"/>
    </source>
</evidence>
<dbReference type="PANTHER" id="PTHR43280">
    <property type="entry name" value="ARAC-FAMILY TRANSCRIPTIONAL REGULATOR"/>
    <property type="match status" value="1"/>
</dbReference>
<dbReference type="SUPFAM" id="SSF46689">
    <property type="entry name" value="Homeodomain-like"/>
    <property type="match status" value="2"/>
</dbReference>
<keyword evidence="6" id="KW-0326">Glycosidase</keyword>
<keyword evidence="3" id="KW-0805">Transcription regulation</keyword>
<evidence type="ECO:0000256" key="5">
    <source>
        <dbReference type="ARBA" id="ARBA00023163"/>
    </source>
</evidence>
<evidence type="ECO:0000256" key="1">
    <source>
        <dbReference type="ARBA" id="ARBA00008875"/>
    </source>
</evidence>
<dbReference type="SUPFAM" id="SSF51011">
    <property type="entry name" value="Glycosyl hydrolase domain"/>
    <property type="match status" value="1"/>
</dbReference>
<dbReference type="InterPro" id="IPR000514">
    <property type="entry name" value="Glyco_hydro_39"/>
</dbReference>
<comment type="caution">
    <text evidence="8">The sequence shown here is derived from an EMBL/GenBank/DDBJ whole genome shotgun (WGS) entry which is preliminary data.</text>
</comment>
<protein>
    <submittedName>
        <fullName evidence="8">Helix-turn-helix domain-containing protein</fullName>
    </submittedName>
</protein>
<keyword evidence="5" id="KW-0804">Transcription</keyword>
<dbReference type="InterPro" id="IPR018062">
    <property type="entry name" value="HTH_AraC-typ_CS"/>
</dbReference>
<keyword evidence="9" id="KW-1185">Reference proteome</keyword>
<dbReference type="Gene3D" id="3.20.20.80">
    <property type="entry name" value="Glycosidases"/>
    <property type="match status" value="1"/>
</dbReference>
<dbReference type="Pfam" id="PF02311">
    <property type="entry name" value="AraC_binding"/>
    <property type="match status" value="1"/>
</dbReference>
<dbReference type="SMART" id="SM00342">
    <property type="entry name" value="HTH_ARAC"/>
    <property type="match status" value="1"/>
</dbReference>
<dbReference type="PROSITE" id="PS01124">
    <property type="entry name" value="HTH_ARAC_FAMILY_2"/>
    <property type="match status" value="1"/>
</dbReference>
<reference evidence="8 9" key="1">
    <citation type="submission" date="2019-10" db="EMBL/GenBank/DDBJ databases">
        <title>Description of Paenibacillus terrestris sp. nov.</title>
        <authorList>
            <person name="Carlier A."/>
            <person name="Qi S."/>
        </authorList>
    </citation>
    <scope>NUCLEOTIDE SEQUENCE [LARGE SCALE GENOMIC DNA]</scope>
    <source>
        <strain evidence="8 9">LMG 31458</strain>
    </source>
</reference>
<proteinExistence type="inferred from homology"/>
<evidence type="ECO:0000259" key="7">
    <source>
        <dbReference type="PROSITE" id="PS01124"/>
    </source>
</evidence>
<evidence type="ECO:0000256" key="3">
    <source>
        <dbReference type="ARBA" id="ARBA00023015"/>
    </source>
</evidence>
<evidence type="ECO:0000313" key="9">
    <source>
        <dbReference type="Proteomes" id="UP000616779"/>
    </source>
</evidence>
<dbReference type="PANTHER" id="PTHR43280:SF2">
    <property type="entry name" value="HTH-TYPE TRANSCRIPTIONAL REGULATOR EXSA"/>
    <property type="match status" value="1"/>
</dbReference>
<dbReference type="InterPro" id="IPR018060">
    <property type="entry name" value="HTH_AraC"/>
</dbReference>
<gene>
    <name evidence="8" type="ORF">GC098_20920</name>
</gene>
<organism evidence="8 9">
    <name type="scientific">Paenibacillus phytorum</name>
    <dbReference type="NCBI Taxonomy" id="2654977"/>
    <lineage>
        <taxon>Bacteria</taxon>
        <taxon>Bacillati</taxon>
        <taxon>Bacillota</taxon>
        <taxon>Bacilli</taxon>
        <taxon>Bacillales</taxon>
        <taxon>Paenibacillaceae</taxon>
        <taxon>Paenibacillus</taxon>
    </lineage>
</organism>
<evidence type="ECO:0000256" key="2">
    <source>
        <dbReference type="ARBA" id="ARBA00022801"/>
    </source>
</evidence>
<dbReference type="Gene3D" id="2.60.120.10">
    <property type="entry name" value="Jelly Rolls"/>
    <property type="match status" value="1"/>
</dbReference>
<dbReference type="Proteomes" id="UP000616779">
    <property type="component" value="Unassembled WGS sequence"/>
</dbReference>
<sequence length="872" mass="101099">MIERIQSEGGEEVQSYTYENIETDDQLPVHLFLHSTHQVPNHWHDSIEILFVLKGKLQLFTKDRYTELNEEDLFLINANDIHAIEAEENNLVLALQIPIAYLIQIEPQIERMSFGCNSAAYGREEQVKFDELRALLAEMMLLHYKRPQGYTLRIQSLLLSLTYLLIQGFRSQDQNTEKLDDKHRERLLRITSYVKENYNRNINIQQLAQQEYLTVPYLSRFFKEYMGTSFTKYVNAVRLDRAVKDLTLTNLSITQIAHDHGFPNLKSFNAVFKEFYRQTPGEYRKTVLDGRSRFQKSSASHFNYFEMNPSQAFESLFKYLPDKSVPAVTTLPAPHAKRSSHVSVESTPVTEVDHTWKKLMTVGKAKEVLFAEVQKHMQRVQREIGFQYVRFHGIFDDEMMVYGENERGEVSLNFAYSDSLFDFILTSGLRPFLELSFLPSQLAGEECGTIFYKKSFVGSPKDLGKWNQMIHQFITHYIRKYGIHEVRQWYFEVWNEPEIRIFWPDTYEAYCELFVSTYHCIKSIHPELRVGGPGILSITLMREDWLTRFVRDVRERHAEPDFISIHNYPYDEAMSISNEEIQVDFEQFPNLVFQRIELSADTGYLSQVIAKLKETVSASASGYTPELHMTEWNSTGSHRDLVNDTCYKAAYIVKNVLENMDALHSFGYWTVTDLLEEFKMSAELFHGGLGLMTYNGIPKPAFYAFKLLARLGDHCIDRGEGYYIAGNDKGLQVLMYAYVHLDALYRKGDASFINRTNRYDVFEEDGLTELTLELTGIRSGTYTLKRHTINRQHGSAFDLWVQMGAPVHMDADTLDYLKQASCPRLTVEQVEIKDSAYTLVSTLSPHEVQLVELVKGNQSYTSNKNEKGIISM</sequence>
<dbReference type="Gene3D" id="2.60.40.1500">
    <property type="entry name" value="Glycosyl hydrolase domain, family 39"/>
    <property type="match status" value="1"/>
</dbReference>
<dbReference type="InterPro" id="IPR014710">
    <property type="entry name" value="RmlC-like_jellyroll"/>
</dbReference>
<dbReference type="InterPro" id="IPR049166">
    <property type="entry name" value="GH39_cat"/>
</dbReference>
<dbReference type="EMBL" id="WHOA01000141">
    <property type="protein sequence ID" value="NOU73834.1"/>
    <property type="molecule type" value="Genomic_DNA"/>
</dbReference>
<dbReference type="InterPro" id="IPR017853">
    <property type="entry name" value="GH"/>
</dbReference>
<feature type="domain" description="HTH araC/xylS-type" evidence="7">
    <location>
        <begin position="188"/>
        <end position="286"/>
    </location>
</feature>
<dbReference type="InterPro" id="IPR003313">
    <property type="entry name" value="AraC-bd"/>
</dbReference>
<dbReference type="InterPro" id="IPR009057">
    <property type="entry name" value="Homeodomain-like_sf"/>
</dbReference>
<comment type="similarity">
    <text evidence="1">Belongs to the glycosyl hydrolase 39 family.</text>
</comment>
<dbReference type="SUPFAM" id="SSF51182">
    <property type="entry name" value="RmlC-like cupins"/>
    <property type="match status" value="1"/>
</dbReference>
<dbReference type="Pfam" id="PF01229">
    <property type="entry name" value="Glyco_hydro_39"/>
    <property type="match status" value="1"/>
</dbReference>
<dbReference type="Gene3D" id="1.10.10.60">
    <property type="entry name" value="Homeodomain-like"/>
    <property type="match status" value="2"/>
</dbReference>
<dbReference type="PROSITE" id="PS00041">
    <property type="entry name" value="HTH_ARAC_FAMILY_1"/>
    <property type="match status" value="1"/>
</dbReference>
<name>A0ABX1Y1R7_9BACL</name>
<dbReference type="PRINTS" id="PR00745">
    <property type="entry name" value="GLHYDRLASE39"/>
</dbReference>
<keyword evidence="2" id="KW-0378">Hydrolase</keyword>
<dbReference type="Pfam" id="PF12833">
    <property type="entry name" value="HTH_18"/>
    <property type="match status" value="1"/>
</dbReference>